<dbReference type="AlphaFoldDB" id="A0A177CB36"/>
<name>A0A177CB36_9PLEO</name>
<dbReference type="InterPro" id="IPR002347">
    <property type="entry name" value="SDR_fam"/>
</dbReference>
<dbReference type="PANTHER" id="PTHR43963:SF6">
    <property type="entry name" value="CHAIN DEHYDROGENASE FAMILY PROTEIN, PUTATIVE (AFU_ORTHOLOGUE AFUA_3G15350)-RELATED"/>
    <property type="match status" value="1"/>
</dbReference>
<organism evidence="5 6">
    <name type="scientific">Paraphaeosphaeria sporulosa</name>
    <dbReference type="NCBI Taxonomy" id="1460663"/>
    <lineage>
        <taxon>Eukaryota</taxon>
        <taxon>Fungi</taxon>
        <taxon>Dikarya</taxon>
        <taxon>Ascomycota</taxon>
        <taxon>Pezizomycotina</taxon>
        <taxon>Dothideomycetes</taxon>
        <taxon>Pleosporomycetidae</taxon>
        <taxon>Pleosporales</taxon>
        <taxon>Massarineae</taxon>
        <taxon>Didymosphaeriaceae</taxon>
        <taxon>Paraphaeosphaeria</taxon>
    </lineage>
</organism>
<dbReference type="InParanoid" id="A0A177CB36"/>
<evidence type="ECO:0000256" key="2">
    <source>
        <dbReference type="ARBA" id="ARBA00022857"/>
    </source>
</evidence>
<proteinExistence type="inferred from homology"/>
<dbReference type="STRING" id="1460663.A0A177CB36"/>
<dbReference type="InterPro" id="IPR036291">
    <property type="entry name" value="NAD(P)-bd_dom_sf"/>
</dbReference>
<protein>
    <submittedName>
        <fullName evidence="5">NAD(P)-binding protein</fullName>
    </submittedName>
</protein>
<dbReference type="PRINTS" id="PR00081">
    <property type="entry name" value="GDHRDH"/>
</dbReference>
<evidence type="ECO:0000256" key="1">
    <source>
        <dbReference type="ARBA" id="ARBA00006484"/>
    </source>
</evidence>
<sequence length="275" mass="29108">MAEKNIVLVTGGNTGIGYEAVKALYASPDAHVLLMGSRSLDKAHAAIKTLQSEVTESKSELVPIQIDIEDDASIDKLNKEIESKYGRLDALVNNAGGTYDAVMRENPTPAGIREAFDHSYSLNVTSTHVLTNTLVPLILKSSGPRIMFVTSGMSSLDACSGGSSISPAHKAGLPSIPAGWPKPPVLSQIAYRSSKTGLNMLMLEWQRFLKEDGVKVFCISPGFLATNLGGMGPEKLRQMGAGDPSLGGILIRDVVEGMRDADAGKVVNAAGVQAW</sequence>
<feature type="coiled-coil region" evidence="4">
    <location>
        <begin position="40"/>
        <end position="94"/>
    </location>
</feature>
<dbReference type="GO" id="GO:0016491">
    <property type="term" value="F:oxidoreductase activity"/>
    <property type="evidence" value="ECO:0007669"/>
    <property type="project" value="UniProtKB-KW"/>
</dbReference>
<dbReference type="Gene3D" id="3.40.50.720">
    <property type="entry name" value="NAD(P)-binding Rossmann-like Domain"/>
    <property type="match status" value="1"/>
</dbReference>
<evidence type="ECO:0000313" key="5">
    <source>
        <dbReference type="EMBL" id="OAG03987.1"/>
    </source>
</evidence>
<evidence type="ECO:0000256" key="4">
    <source>
        <dbReference type="SAM" id="Coils"/>
    </source>
</evidence>
<dbReference type="PANTHER" id="PTHR43963">
    <property type="entry name" value="CARBONYL REDUCTASE 1-RELATED"/>
    <property type="match status" value="1"/>
</dbReference>
<dbReference type="EMBL" id="KV441554">
    <property type="protein sequence ID" value="OAG03987.1"/>
    <property type="molecule type" value="Genomic_DNA"/>
</dbReference>
<dbReference type="GeneID" id="28758083"/>
<evidence type="ECO:0000313" key="6">
    <source>
        <dbReference type="Proteomes" id="UP000077069"/>
    </source>
</evidence>
<accession>A0A177CB36</accession>
<keyword evidence="2" id="KW-0521">NADP</keyword>
<keyword evidence="4" id="KW-0175">Coiled coil</keyword>
<dbReference type="OrthoDB" id="1933717at2759"/>
<gene>
    <name evidence="5" type="ORF">CC84DRAFT_1095074</name>
</gene>
<keyword evidence="6" id="KW-1185">Reference proteome</keyword>
<dbReference type="SUPFAM" id="SSF51735">
    <property type="entry name" value="NAD(P)-binding Rossmann-fold domains"/>
    <property type="match status" value="1"/>
</dbReference>
<dbReference type="Proteomes" id="UP000077069">
    <property type="component" value="Unassembled WGS sequence"/>
</dbReference>
<dbReference type="Pfam" id="PF00106">
    <property type="entry name" value="adh_short"/>
    <property type="match status" value="2"/>
</dbReference>
<keyword evidence="3" id="KW-0560">Oxidoreductase</keyword>
<evidence type="ECO:0000256" key="3">
    <source>
        <dbReference type="ARBA" id="ARBA00023002"/>
    </source>
</evidence>
<dbReference type="RefSeq" id="XP_018034352.1">
    <property type="nucleotide sequence ID" value="XM_018174597.1"/>
</dbReference>
<reference evidence="5 6" key="1">
    <citation type="submission" date="2016-05" db="EMBL/GenBank/DDBJ databases">
        <title>Comparative analysis of secretome profiles of manganese(II)-oxidizing ascomycete fungi.</title>
        <authorList>
            <consortium name="DOE Joint Genome Institute"/>
            <person name="Zeiner C.A."/>
            <person name="Purvine S.O."/>
            <person name="Zink E.M."/>
            <person name="Wu S."/>
            <person name="Pasa-Tolic L."/>
            <person name="Chaput D.L."/>
            <person name="Haridas S."/>
            <person name="Grigoriev I.V."/>
            <person name="Santelli C.M."/>
            <person name="Hansel C.M."/>
        </authorList>
    </citation>
    <scope>NUCLEOTIDE SEQUENCE [LARGE SCALE GENOMIC DNA]</scope>
    <source>
        <strain evidence="5 6">AP3s5-JAC2a</strain>
    </source>
</reference>
<comment type="similarity">
    <text evidence="1">Belongs to the short-chain dehydrogenases/reductases (SDR) family.</text>
</comment>